<name>A0A6J8DEA3_MYTCO</name>
<dbReference type="SUPFAM" id="SSF54001">
    <property type="entry name" value="Cysteine proteinases"/>
    <property type="match status" value="1"/>
</dbReference>
<accession>A0A6J8DEA3</accession>
<dbReference type="InterPro" id="IPR038765">
    <property type="entry name" value="Papain-like_cys_pep_sf"/>
</dbReference>
<dbReference type="Proteomes" id="UP000507470">
    <property type="component" value="Unassembled WGS sequence"/>
</dbReference>
<dbReference type="EMBL" id="CACVKT020007130">
    <property type="protein sequence ID" value="CAC5405732.1"/>
    <property type="molecule type" value="Genomic_DNA"/>
</dbReference>
<dbReference type="Gene3D" id="3.90.70.80">
    <property type="match status" value="1"/>
</dbReference>
<dbReference type="Pfam" id="PF02338">
    <property type="entry name" value="OTU"/>
    <property type="match status" value="1"/>
</dbReference>
<reference evidence="3 4" key="1">
    <citation type="submission" date="2020-06" db="EMBL/GenBank/DDBJ databases">
        <authorList>
            <person name="Li R."/>
            <person name="Bekaert M."/>
        </authorList>
    </citation>
    <scope>NUCLEOTIDE SEQUENCE [LARGE SCALE GENOMIC DNA]</scope>
    <source>
        <strain evidence="4">wild</strain>
    </source>
</reference>
<evidence type="ECO:0000256" key="1">
    <source>
        <dbReference type="SAM" id="MobiDB-lite"/>
    </source>
</evidence>
<dbReference type="InterPro" id="IPR003323">
    <property type="entry name" value="OTU_dom"/>
</dbReference>
<feature type="region of interest" description="Disordered" evidence="1">
    <location>
        <begin position="1"/>
        <end position="23"/>
    </location>
</feature>
<dbReference type="CDD" id="cd22755">
    <property type="entry name" value="OTU_CeDUB-like"/>
    <property type="match status" value="1"/>
</dbReference>
<dbReference type="AlphaFoldDB" id="A0A6J8DEA3"/>
<dbReference type="PANTHER" id="PTHR12419">
    <property type="entry name" value="OTU DOMAIN CONTAINING PROTEIN"/>
    <property type="match status" value="1"/>
</dbReference>
<evidence type="ECO:0000313" key="3">
    <source>
        <dbReference type="EMBL" id="CAC5405732.1"/>
    </source>
</evidence>
<evidence type="ECO:0000313" key="4">
    <source>
        <dbReference type="Proteomes" id="UP000507470"/>
    </source>
</evidence>
<evidence type="ECO:0000259" key="2">
    <source>
        <dbReference type="PROSITE" id="PS50802"/>
    </source>
</evidence>
<dbReference type="OrthoDB" id="6137149at2759"/>
<proteinExistence type="predicted"/>
<dbReference type="InterPro" id="IPR050704">
    <property type="entry name" value="Peptidase_C85-like"/>
</dbReference>
<sequence>MPRKGRKGYDSKRKDKRDKQRETRLKKTGKLNLVCTDKQSVTSLNCRKQDQSVNSLNCPIKQYQSVNSINCPIKQDQSVNSLNCPIKQYQSVNSINCPIKQDQSVNSLNCPTKQYQSVNSINCLIKQDQSVNALNCPTKQDQSVNSINCPIKQDQSVNSINCPINQDQSINSINCPIKQNQSVNSINCPINQDQSINSLNCQNETELFKFSESSKSKESIKFKKSIRSNKSINEMKATKSFISNESIKISQSLKSTMRSNLFSESVESNLESEAMDLNMDSKAMDLNLDCEAMELNLDSESIRLNLDSKATRIDLNFEATKANPDYEATKTHLDSEAMDINLDSESDEISFDFQATKSNTDSESLKSNVNSNGKCELKKSNLHDAIEAGSDYRNTSSDTKMKQLNIKKNYRFKEPVDKSMIVETDNTHLDSNGNFIIDIEHENDWLKMYSHKNKALAHSKFKSLKDWDQKYLDKVLIDGNKIYSNIHGDNIHLLVSDLPGMIEMSGKLLKISRKESITAVIDNYGTIDFREFGNSLPLDQALQESLIDYDACFICAYDTTFLALKHNQDLLLFDSHARNKFGLQDSDGKSLLLKLNNLDHLYQYCCNMMAGSSQNQWFEVTGVSICIENCTDSDEVLESYNQARTSNSQFSENQEKENRNNHEIIKTPENLTMHDHISPEILKFNNCSYESYVYEKNNEVHIDERITDTQSDVEILSTIDNFYDFKPLNIDSKRKLCNIVKIPTKKICKKITPNIYNMGPPSATKTITGDGSCLFRAISYALSNRQEFFGNMRRAIVDHLMTNTEMFRSFLQPRFTTVEQHIQTLKMEEKNVWGTELEILACADLLKTDIYTFYNGTWIKYSSSQIYSNNCVNDQAIYLQHIGDINHYEVVTNVTPKSLSPNPLQCEQGYAEKYQVDRKYEVTSKDVKVDENQITGLVNNLGNCNTESNFLSKAEKERIKYQTDDKFRARKIDISKRKYWENEGIRSKKICLGIKKYEENETYRENLIQAGIKKYQDDEDYRDALIESGIYKYQEDKGYKDALIQSGIEKYKEDKVYRDALIKSGIQKYQEDNEYREKLKEASIHKYKTDEKHKEYVKQASQYNNVIILYFPIDAFQDMFAIYRKDNFSDKVERPSIVL</sequence>
<organism evidence="3 4">
    <name type="scientific">Mytilus coruscus</name>
    <name type="common">Sea mussel</name>
    <dbReference type="NCBI Taxonomy" id="42192"/>
    <lineage>
        <taxon>Eukaryota</taxon>
        <taxon>Metazoa</taxon>
        <taxon>Spiralia</taxon>
        <taxon>Lophotrochozoa</taxon>
        <taxon>Mollusca</taxon>
        <taxon>Bivalvia</taxon>
        <taxon>Autobranchia</taxon>
        <taxon>Pteriomorphia</taxon>
        <taxon>Mytilida</taxon>
        <taxon>Mytiloidea</taxon>
        <taxon>Mytilidae</taxon>
        <taxon>Mytilinae</taxon>
        <taxon>Mytilus</taxon>
    </lineage>
</organism>
<dbReference type="PROSITE" id="PS50802">
    <property type="entry name" value="OTU"/>
    <property type="match status" value="1"/>
</dbReference>
<gene>
    <name evidence="3" type="ORF">MCOR_39389</name>
</gene>
<feature type="domain" description="OTU" evidence="2">
    <location>
        <begin position="762"/>
        <end position="894"/>
    </location>
</feature>
<keyword evidence="4" id="KW-1185">Reference proteome</keyword>
<dbReference type="GO" id="GO:0004843">
    <property type="term" value="F:cysteine-type deubiquitinase activity"/>
    <property type="evidence" value="ECO:0007669"/>
    <property type="project" value="TreeGrafter"/>
</dbReference>
<dbReference type="GO" id="GO:0016579">
    <property type="term" value="P:protein deubiquitination"/>
    <property type="evidence" value="ECO:0007669"/>
    <property type="project" value="TreeGrafter"/>
</dbReference>
<protein>
    <recommendedName>
        <fullName evidence="2">OTU domain-containing protein</fullName>
    </recommendedName>
</protein>
<feature type="compositionally biased region" description="Basic and acidic residues" evidence="1">
    <location>
        <begin position="7"/>
        <end position="23"/>
    </location>
</feature>